<reference evidence="1 2" key="1">
    <citation type="journal article" date="2019" name="Genome Biol. Evol.">
        <title>Day and night: Metabolic profiles and evolutionary relationships of six axenic non-marine cyanobacteria.</title>
        <authorList>
            <person name="Will S.E."/>
            <person name="Henke P."/>
            <person name="Boedeker C."/>
            <person name="Huang S."/>
            <person name="Brinkmann H."/>
            <person name="Rohde M."/>
            <person name="Jarek M."/>
            <person name="Friedl T."/>
            <person name="Seufert S."/>
            <person name="Schumacher M."/>
            <person name="Overmann J."/>
            <person name="Neumann-Schaal M."/>
            <person name="Petersen J."/>
        </authorList>
    </citation>
    <scope>NUCLEOTIDE SEQUENCE [LARGE SCALE GENOMIC DNA]</scope>
    <source>
        <strain evidence="1 2">SAG 1403-4b</strain>
    </source>
</reference>
<dbReference type="EMBL" id="RSCM01000014">
    <property type="protein sequence ID" value="RUS94228.1"/>
    <property type="molecule type" value="Genomic_DNA"/>
</dbReference>
<accession>A0A3S1BSV2</accession>
<dbReference type="AlphaFoldDB" id="A0A3S1BSV2"/>
<evidence type="ECO:0000313" key="2">
    <source>
        <dbReference type="Proteomes" id="UP000276103"/>
    </source>
</evidence>
<protein>
    <submittedName>
        <fullName evidence="1">Uncharacterized protein</fullName>
    </submittedName>
</protein>
<keyword evidence="2" id="KW-1185">Reference proteome</keyword>
<dbReference type="RefSeq" id="WP_309296890.1">
    <property type="nucleotide sequence ID" value="NZ_RSCM01000014.1"/>
</dbReference>
<dbReference type="Proteomes" id="UP000276103">
    <property type="component" value="Unassembled WGS sequence"/>
</dbReference>
<proteinExistence type="predicted"/>
<comment type="caution">
    <text evidence="1">The sequence shown here is derived from an EMBL/GenBank/DDBJ whole genome shotgun (WGS) entry which is preliminary data.</text>
</comment>
<evidence type="ECO:0000313" key="1">
    <source>
        <dbReference type="EMBL" id="RUS94228.1"/>
    </source>
</evidence>
<gene>
    <name evidence="1" type="ORF">DSM107003_37590</name>
</gene>
<organism evidence="1 2">
    <name type="scientific">Trichormus variabilis SAG 1403-4b</name>
    <dbReference type="NCBI Taxonomy" id="447716"/>
    <lineage>
        <taxon>Bacteria</taxon>
        <taxon>Bacillati</taxon>
        <taxon>Cyanobacteriota</taxon>
        <taxon>Cyanophyceae</taxon>
        <taxon>Nostocales</taxon>
        <taxon>Nostocaceae</taxon>
        <taxon>Trichormus</taxon>
    </lineage>
</organism>
<name>A0A3S1BSV2_ANAVA</name>
<sequence length="77" mass="8360">MLDQFRSVYPNGCLISEVTQIFKTEFVVRVTVIVDGVARATGLAMDVRVTVAEDIARARALAVLGIMEIPKPVISPT</sequence>